<name>A0ABT5MHL1_9BURK</name>
<comment type="caution">
    <text evidence="7">The sequence shown here is derived from an EMBL/GenBank/DDBJ whole genome shotgun (WGS) entry which is preliminary data.</text>
</comment>
<dbReference type="InterPro" id="IPR026265">
    <property type="entry name" value="LptC"/>
</dbReference>
<evidence type="ECO:0000256" key="4">
    <source>
        <dbReference type="ARBA" id="ARBA00022989"/>
    </source>
</evidence>
<dbReference type="NCBIfam" id="TIGR04409">
    <property type="entry name" value="LptC_YrbK"/>
    <property type="match status" value="1"/>
</dbReference>
<feature type="transmembrane region" description="Helical" evidence="6">
    <location>
        <begin position="30"/>
        <end position="50"/>
    </location>
</feature>
<dbReference type="PANTHER" id="PTHR37481:SF1">
    <property type="entry name" value="LIPOPOLYSACCHARIDE EXPORT SYSTEM PROTEIN LPTC"/>
    <property type="match status" value="1"/>
</dbReference>
<evidence type="ECO:0000313" key="7">
    <source>
        <dbReference type="EMBL" id="MDD0816068.1"/>
    </source>
</evidence>
<evidence type="ECO:0000256" key="1">
    <source>
        <dbReference type="ARBA" id="ARBA00022475"/>
    </source>
</evidence>
<evidence type="ECO:0000256" key="2">
    <source>
        <dbReference type="ARBA" id="ARBA00022519"/>
    </source>
</evidence>
<organism evidence="7 8">
    <name type="scientific">Curvibacter microcysteis</name>
    <dbReference type="NCBI Taxonomy" id="3026419"/>
    <lineage>
        <taxon>Bacteria</taxon>
        <taxon>Pseudomonadati</taxon>
        <taxon>Pseudomonadota</taxon>
        <taxon>Betaproteobacteria</taxon>
        <taxon>Burkholderiales</taxon>
        <taxon>Comamonadaceae</taxon>
        <taxon>Curvibacter</taxon>
    </lineage>
</organism>
<dbReference type="PANTHER" id="PTHR37481">
    <property type="entry name" value="LIPOPOLYSACCHARIDE EXPORT SYSTEM PROTEIN LPTC"/>
    <property type="match status" value="1"/>
</dbReference>
<accession>A0ABT5MHL1</accession>
<sequence>MSPTAAPPPPAPNRPRPPALRVARLCADHLSIYLPVILMAVLALGTYWLVRTTPVFAPAGPAQAVRHDPDYFMRDFAVKTFAPDGRLKSEVRGTEGRHYPDTDTLEIDQVHMRSYSAEGHVTVATAKRALSNSDSSEVQLFGNAVVVREPITQANGREIPRMEFRSEFLHAFTDTERVKSHLPVELIRGNDRFTGDAMDFDNLERVIELRGRVHGTLVPTPAAGAAPKPAR</sequence>
<dbReference type="Proteomes" id="UP001528672">
    <property type="component" value="Unassembled WGS sequence"/>
</dbReference>
<dbReference type="RefSeq" id="WP_273927766.1">
    <property type="nucleotide sequence ID" value="NZ_JAQSIO010000006.1"/>
</dbReference>
<reference evidence="7 8" key="1">
    <citation type="submission" date="2023-02" db="EMBL/GenBank/DDBJ databases">
        <title>Bacterial whole genome sequence for Curvibacter sp. HBC28.</title>
        <authorList>
            <person name="Le V."/>
            <person name="Ko S.-R."/>
            <person name="Ahn C.-Y."/>
            <person name="Oh H.-M."/>
        </authorList>
    </citation>
    <scope>NUCLEOTIDE SEQUENCE [LARGE SCALE GENOMIC DNA]</scope>
    <source>
        <strain evidence="7 8">HBC28</strain>
    </source>
</reference>
<keyword evidence="3 6" id="KW-0812">Transmembrane</keyword>
<gene>
    <name evidence="7" type="primary">lptC</name>
    <name evidence="7" type="ORF">PSQ39_15630</name>
</gene>
<keyword evidence="5 6" id="KW-0472">Membrane</keyword>
<keyword evidence="1" id="KW-1003">Cell membrane</keyword>
<dbReference type="EMBL" id="JAQSIO010000006">
    <property type="protein sequence ID" value="MDD0816068.1"/>
    <property type="molecule type" value="Genomic_DNA"/>
</dbReference>
<evidence type="ECO:0000256" key="5">
    <source>
        <dbReference type="ARBA" id="ARBA00023136"/>
    </source>
</evidence>
<dbReference type="InterPro" id="IPR010664">
    <property type="entry name" value="LipoPS_assembly_LptC-rel"/>
</dbReference>
<evidence type="ECO:0000313" key="8">
    <source>
        <dbReference type="Proteomes" id="UP001528672"/>
    </source>
</evidence>
<keyword evidence="4 6" id="KW-1133">Transmembrane helix</keyword>
<dbReference type="Gene3D" id="2.60.450.10">
    <property type="entry name" value="Lipopolysaccharide (LPS) transport protein A like domain"/>
    <property type="match status" value="1"/>
</dbReference>
<evidence type="ECO:0000256" key="3">
    <source>
        <dbReference type="ARBA" id="ARBA00022692"/>
    </source>
</evidence>
<keyword evidence="2" id="KW-0997">Cell inner membrane</keyword>
<proteinExistence type="predicted"/>
<protein>
    <submittedName>
        <fullName evidence="7">LPS export ABC transporter periplasmic protein LptC</fullName>
    </submittedName>
</protein>
<dbReference type="Pfam" id="PF06835">
    <property type="entry name" value="LptC"/>
    <property type="match status" value="1"/>
</dbReference>
<keyword evidence="8" id="KW-1185">Reference proteome</keyword>
<dbReference type="InterPro" id="IPR052363">
    <property type="entry name" value="LPS_export_LptC"/>
</dbReference>
<evidence type="ECO:0000256" key="6">
    <source>
        <dbReference type="SAM" id="Phobius"/>
    </source>
</evidence>